<feature type="non-terminal residue" evidence="1">
    <location>
        <position position="1"/>
    </location>
</feature>
<dbReference type="PANTHER" id="PTHR12224:SF0">
    <property type="entry name" value="BETA-1,4-MANNOSYL-GLYCOPROTEIN 4-BETA-N-ACETYLGLUCOSAMINYLTRANSFERASE"/>
    <property type="match status" value="1"/>
</dbReference>
<feature type="non-terminal residue" evidence="1">
    <location>
        <position position="294"/>
    </location>
</feature>
<dbReference type="InterPro" id="IPR006813">
    <property type="entry name" value="Glyco_trans_17"/>
</dbReference>
<dbReference type="AlphaFoldDB" id="M2M5B8"/>
<dbReference type="OMA" id="FEWPAGE"/>
<gene>
    <name evidence="1" type="ORF">BAUCODRAFT_46341</name>
</gene>
<dbReference type="PANTHER" id="PTHR12224">
    <property type="entry name" value="BETA-1,4-MANNOSYL-GLYCOPROTEIN BETA-1,4-N-ACETYLGLUCOSAMINYL-TRANSFERASE"/>
    <property type="match status" value="1"/>
</dbReference>
<evidence type="ECO:0000313" key="1">
    <source>
        <dbReference type="EMBL" id="EMC91821.1"/>
    </source>
</evidence>
<reference evidence="1 2" key="1">
    <citation type="journal article" date="2012" name="PLoS Pathog.">
        <title>Diverse lifestyles and strategies of plant pathogenesis encoded in the genomes of eighteen Dothideomycetes fungi.</title>
        <authorList>
            <person name="Ohm R.A."/>
            <person name="Feau N."/>
            <person name="Henrissat B."/>
            <person name="Schoch C.L."/>
            <person name="Horwitz B.A."/>
            <person name="Barry K.W."/>
            <person name="Condon B.J."/>
            <person name="Copeland A.C."/>
            <person name="Dhillon B."/>
            <person name="Glaser F."/>
            <person name="Hesse C.N."/>
            <person name="Kosti I."/>
            <person name="LaButti K."/>
            <person name="Lindquist E.A."/>
            <person name="Lucas S."/>
            <person name="Salamov A.A."/>
            <person name="Bradshaw R.E."/>
            <person name="Ciuffetti L."/>
            <person name="Hamelin R.C."/>
            <person name="Kema G.H.J."/>
            <person name="Lawrence C."/>
            <person name="Scott J.A."/>
            <person name="Spatafora J.W."/>
            <person name="Turgeon B.G."/>
            <person name="de Wit P.J.G.M."/>
            <person name="Zhong S."/>
            <person name="Goodwin S.B."/>
            <person name="Grigoriev I.V."/>
        </authorList>
    </citation>
    <scope>NUCLEOTIDE SEQUENCE [LARGE SCALE GENOMIC DNA]</scope>
    <source>
        <strain evidence="1 2">UAMH 10762</strain>
    </source>
</reference>
<dbReference type="EMBL" id="KB445563">
    <property type="protein sequence ID" value="EMC91821.1"/>
    <property type="molecule type" value="Genomic_DNA"/>
</dbReference>
<dbReference type="GO" id="GO:0016020">
    <property type="term" value="C:membrane"/>
    <property type="evidence" value="ECO:0007669"/>
    <property type="project" value="InterPro"/>
</dbReference>
<protein>
    <submittedName>
        <fullName evidence="1">Glycosyltransferase family 17 protein</fullName>
    </submittedName>
</protein>
<keyword evidence="2" id="KW-1185">Reference proteome</keyword>
<accession>M2M5B8</accession>
<dbReference type="OrthoDB" id="6474464at2759"/>
<dbReference type="GO" id="GO:0006044">
    <property type="term" value="P:N-acetylglucosamine metabolic process"/>
    <property type="evidence" value="ECO:0007669"/>
    <property type="project" value="TreeGrafter"/>
</dbReference>
<dbReference type="KEGG" id="bcom:BAUCODRAFT_46341"/>
<dbReference type="RefSeq" id="XP_007680976.1">
    <property type="nucleotide sequence ID" value="XM_007682786.1"/>
</dbReference>
<dbReference type="HOGENOM" id="CLU_038606_1_0_1"/>
<name>M2M5B8_BAUPA</name>
<organism evidence="1 2">
    <name type="scientific">Baudoinia panamericana (strain UAMH 10762)</name>
    <name type="common">Angels' share fungus</name>
    <name type="synonym">Baudoinia compniacensis (strain UAMH 10762)</name>
    <dbReference type="NCBI Taxonomy" id="717646"/>
    <lineage>
        <taxon>Eukaryota</taxon>
        <taxon>Fungi</taxon>
        <taxon>Dikarya</taxon>
        <taxon>Ascomycota</taxon>
        <taxon>Pezizomycotina</taxon>
        <taxon>Dothideomycetes</taxon>
        <taxon>Dothideomycetidae</taxon>
        <taxon>Mycosphaerellales</taxon>
        <taxon>Teratosphaeriaceae</taxon>
        <taxon>Baudoinia</taxon>
    </lineage>
</organism>
<evidence type="ECO:0000313" key="2">
    <source>
        <dbReference type="Proteomes" id="UP000011761"/>
    </source>
</evidence>
<dbReference type="Pfam" id="PF04724">
    <property type="entry name" value="Glyco_transf_17"/>
    <property type="match status" value="2"/>
</dbReference>
<dbReference type="Proteomes" id="UP000011761">
    <property type="component" value="Unassembled WGS sequence"/>
</dbReference>
<proteinExistence type="predicted"/>
<dbReference type="eggNOG" id="ENOG502QPVW">
    <property type="taxonomic scope" value="Eukaryota"/>
</dbReference>
<dbReference type="GO" id="GO:0003830">
    <property type="term" value="F:beta-1,4-mannosylglycoprotein 4-beta-N-acetylglucosaminyltransferase activity"/>
    <property type="evidence" value="ECO:0007669"/>
    <property type="project" value="InterPro"/>
</dbReference>
<dbReference type="GeneID" id="19114576"/>
<sequence length="294" mass="34332">RKVYDLFLLSTELDWLEIRLHTLSSYIDYFVIVESNSTFTGLPKPAYLAENWNKFAPFHSKIIHSVVEDPGLSIGSRTWDHEDYFRNALLYATFPKLVGTLQEAQEGDVLIVSDVDEIPKPEAIVVLRKCAIPDRLTLRSQFYYYSFQWLHRGEMWAHPQATTYHGLDRTISPKDLRNGEPHTPGWFWLNHLRTWYQSRDFWDAAWHCSSCFHTVKEMQTKMQSFSHVGWNTEANRDVRTIVERVRGGVDLFGREGEVYERVEGNTDVPAYILQQPTRFGYLLDRDGEDGGFQD</sequence>
<keyword evidence="1" id="KW-0808">Transferase</keyword>